<sequence>MLIYASSADERTQILNAFEKLIADKHAEYQQAIGDKTKEISLANQEAKAQEADKIKGLEKETADAVAVLKDQMAAKDKETQDLIKKNQEETAAVINALKDQIAAKDKETSEQIKAENRSYAKLRIELEFEILDIKKQTMIAEMRAEQALLRSKRWFINKNRINDAINEIEEQINSLNGTGGRSEVIEKMERAEELAAQIEAGKQKKAEWEQLNNEQKAKIVAKEKQITEAEGAGQDATALKNELAELKTTEELQRRWINGLIDGIIAAEEELKRIGYVTGTEYVDWEGNHANGIDTVPAMLTRGERVLTVDQNNALGGIANEELVNRSKFFEKLASEYPKLLNPIDWSSIASMQIGLPADVLSGNIGGTVFDVSGLRDDLQGLNQRMQSVQQAVETKKLVSVNIDKNGFHVAEHGAQSKINYHQNLLNR</sequence>
<accession>A0A3P1C3L1</accession>
<gene>
    <name evidence="2" type="ORF">EHT25_08875</name>
</gene>
<feature type="coiled-coil region" evidence="1">
    <location>
        <begin position="159"/>
        <end position="250"/>
    </location>
</feature>
<protein>
    <submittedName>
        <fullName evidence="2">Uncharacterized protein</fullName>
    </submittedName>
</protein>
<evidence type="ECO:0000256" key="1">
    <source>
        <dbReference type="SAM" id="Coils"/>
    </source>
</evidence>
<keyword evidence="3" id="KW-1185">Reference proteome</keyword>
<proteinExistence type="predicted"/>
<dbReference type="AlphaFoldDB" id="A0A3P1C3L1"/>
<evidence type="ECO:0000313" key="3">
    <source>
        <dbReference type="Proteomes" id="UP000271925"/>
    </source>
</evidence>
<dbReference type="EMBL" id="RQJO01000007">
    <property type="protein sequence ID" value="RRB07872.1"/>
    <property type="molecule type" value="Genomic_DNA"/>
</dbReference>
<organism evidence="2 3">
    <name type="scientific">Larkinella rosea</name>
    <dbReference type="NCBI Taxonomy" id="2025312"/>
    <lineage>
        <taxon>Bacteria</taxon>
        <taxon>Pseudomonadati</taxon>
        <taxon>Bacteroidota</taxon>
        <taxon>Cytophagia</taxon>
        <taxon>Cytophagales</taxon>
        <taxon>Spirosomataceae</taxon>
        <taxon>Larkinella</taxon>
    </lineage>
</organism>
<reference evidence="2 3" key="1">
    <citation type="submission" date="2018-11" db="EMBL/GenBank/DDBJ databases">
        <authorList>
            <person name="Zhou Z."/>
            <person name="Wang G."/>
        </authorList>
    </citation>
    <scope>NUCLEOTIDE SEQUENCE [LARGE SCALE GENOMIC DNA]</scope>
    <source>
        <strain evidence="2 3">KCTC52004</strain>
    </source>
</reference>
<dbReference type="Proteomes" id="UP000271925">
    <property type="component" value="Unassembled WGS sequence"/>
</dbReference>
<keyword evidence="1" id="KW-0175">Coiled coil</keyword>
<evidence type="ECO:0000313" key="2">
    <source>
        <dbReference type="EMBL" id="RRB07872.1"/>
    </source>
</evidence>
<name>A0A3P1C3L1_9BACT</name>
<comment type="caution">
    <text evidence="2">The sequence shown here is derived from an EMBL/GenBank/DDBJ whole genome shotgun (WGS) entry which is preliminary data.</text>
</comment>
<dbReference type="RefSeq" id="WP_124873402.1">
    <property type="nucleotide sequence ID" value="NZ_RQJO01000007.1"/>
</dbReference>